<evidence type="ECO:0000313" key="2">
    <source>
        <dbReference type="Proteomes" id="UP000008841"/>
    </source>
</evidence>
<reference evidence="1 2" key="1">
    <citation type="submission" date="2008-05" db="EMBL/GenBank/DDBJ databases">
        <title>Complete sequence of Chlorobium limicola DSM 245.</title>
        <authorList>
            <consortium name="US DOE Joint Genome Institute"/>
            <person name="Lucas S."/>
            <person name="Copeland A."/>
            <person name="Lapidus A."/>
            <person name="Glavina del Rio T."/>
            <person name="Dalin E."/>
            <person name="Tice H."/>
            <person name="Bruce D."/>
            <person name="Goodwin L."/>
            <person name="Pitluck S."/>
            <person name="Schmutz J."/>
            <person name="Larimer F."/>
            <person name="Land M."/>
            <person name="Hauser L."/>
            <person name="Kyrpides N."/>
            <person name="Ovchinnikova G."/>
            <person name="Zhao F."/>
            <person name="Li T."/>
            <person name="Liu Z."/>
            <person name="Overmann J."/>
            <person name="Bryant D.A."/>
            <person name="Richardson P."/>
        </authorList>
    </citation>
    <scope>NUCLEOTIDE SEQUENCE [LARGE SCALE GENOMIC DNA]</scope>
    <source>
        <strain evidence="2">DSM 245 / NBRC 103803 / 6330</strain>
    </source>
</reference>
<dbReference type="STRING" id="290315.Clim_0705"/>
<dbReference type="OrthoDB" id="9790557at2"/>
<proteinExistence type="predicted"/>
<evidence type="ECO:0000313" key="1">
    <source>
        <dbReference type="EMBL" id="ACD89788.1"/>
    </source>
</evidence>
<dbReference type="EMBL" id="CP001097">
    <property type="protein sequence ID" value="ACD89788.1"/>
    <property type="molecule type" value="Genomic_DNA"/>
</dbReference>
<dbReference type="InterPro" id="IPR047668">
    <property type="entry name" value="DsrJ"/>
</dbReference>
<protein>
    <submittedName>
        <fullName evidence="1">Uncharacterized protein</fullName>
    </submittedName>
</protein>
<dbReference type="AlphaFoldDB" id="B3EHK8"/>
<accession>B3EHK8</accession>
<organism evidence="1 2">
    <name type="scientific">Chlorobium limicola (strain DSM 245 / NBRC 103803 / 6330)</name>
    <dbReference type="NCBI Taxonomy" id="290315"/>
    <lineage>
        <taxon>Bacteria</taxon>
        <taxon>Pseudomonadati</taxon>
        <taxon>Chlorobiota</taxon>
        <taxon>Chlorobiia</taxon>
        <taxon>Chlorobiales</taxon>
        <taxon>Chlorobiaceae</taxon>
        <taxon>Chlorobium/Pelodictyon group</taxon>
        <taxon>Chlorobium</taxon>
    </lineage>
</organism>
<gene>
    <name evidence="1" type="ordered locus">Clim_0705</name>
</gene>
<dbReference type="KEGG" id="cli:Clim_0705"/>
<dbReference type="Proteomes" id="UP000008841">
    <property type="component" value="Chromosome"/>
</dbReference>
<dbReference type="SUPFAM" id="SSF48695">
    <property type="entry name" value="Multiheme cytochromes"/>
    <property type="match status" value="1"/>
</dbReference>
<dbReference type="eggNOG" id="ENOG5032SEM">
    <property type="taxonomic scope" value="Bacteria"/>
</dbReference>
<name>B3EHK8_CHLL2</name>
<dbReference type="HOGENOM" id="CLU_130444_0_0_10"/>
<dbReference type="NCBIfam" id="NF038038">
    <property type="entry name" value="cytoc_DsrJ"/>
    <property type="match status" value="1"/>
</dbReference>
<dbReference type="InterPro" id="IPR036280">
    <property type="entry name" value="Multihaem_cyt_sf"/>
</dbReference>
<sequence>MVTAAGVLLVLIAAIYAFRHEESQAEKIAAPAAAAVDSSACIGSKEYMRANHMRVLNEWRHASVRDGNRVHVAPDGRKIEKSLNTCLNCHSDNRMFCFNCHMYANVKPNCWNCHISPMEAP</sequence>